<feature type="compositionally biased region" description="Pro residues" evidence="1">
    <location>
        <begin position="1"/>
        <end position="10"/>
    </location>
</feature>
<dbReference type="InterPro" id="IPR026961">
    <property type="entry name" value="PGG_dom"/>
</dbReference>
<feature type="transmembrane region" description="Helical" evidence="2">
    <location>
        <begin position="791"/>
        <end position="819"/>
    </location>
</feature>
<evidence type="ECO:0000256" key="1">
    <source>
        <dbReference type="SAM" id="MobiDB-lite"/>
    </source>
</evidence>
<feature type="transmembrane region" description="Helical" evidence="2">
    <location>
        <begin position="710"/>
        <end position="737"/>
    </location>
</feature>
<feature type="region of interest" description="Disordered" evidence="1">
    <location>
        <begin position="1"/>
        <end position="30"/>
    </location>
</feature>
<evidence type="ECO:0000259" key="3">
    <source>
        <dbReference type="Pfam" id="PF13962"/>
    </source>
</evidence>
<dbReference type="AlphaFoldDB" id="A5BH48"/>
<protein>
    <submittedName>
        <fullName evidence="5">Uncharacterized protein</fullName>
    </submittedName>
</protein>
<feature type="transmembrane region" description="Helical" evidence="2">
    <location>
        <begin position="758"/>
        <end position="779"/>
    </location>
</feature>
<dbReference type="Pfam" id="PF13962">
    <property type="entry name" value="PGG"/>
    <property type="match status" value="1"/>
</dbReference>
<evidence type="ECO:0000313" key="5">
    <source>
        <dbReference type="EMBL" id="CAN74565.1"/>
    </source>
</evidence>
<dbReference type="EMBL" id="AM459396">
    <property type="protein sequence ID" value="CAN74565.1"/>
    <property type="molecule type" value="Genomic_DNA"/>
</dbReference>
<feature type="domain" description="PGG" evidence="3">
    <location>
        <begin position="668"/>
        <end position="778"/>
    </location>
</feature>
<gene>
    <name evidence="5" type="ORF">VITISV_004969</name>
</gene>
<dbReference type="PANTHER" id="PTHR24177:SF103">
    <property type="entry name" value="PGG DOMAIN-CONTAINING PROTEIN"/>
    <property type="match status" value="1"/>
</dbReference>
<reference evidence="5" key="1">
    <citation type="journal article" date="2007" name="PLoS ONE">
        <title>The first genome sequence of an elite grapevine cultivar (Pinot noir Vitis vinifera L.): coping with a highly heterozygous genome.</title>
        <authorList>
            <person name="Velasco R."/>
            <person name="Zharkikh A."/>
            <person name="Troggio M."/>
            <person name="Cartwright D.A."/>
            <person name="Cestaro A."/>
            <person name="Pruss D."/>
            <person name="Pindo M."/>
            <person name="FitzGerald L.M."/>
            <person name="Vezzulli S."/>
            <person name="Reid J."/>
            <person name="Malacarne G."/>
            <person name="Iliev D."/>
            <person name="Coppola G."/>
            <person name="Wardell B."/>
            <person name="Micheletti D."/>
            <person name="Macalma T."/>
            <person name="Facci M."/>
            <person name="Mitchell J.T."/>
            <person name="Perazzolli M."/>
            <person name="Eldredge G."/>
            <person name="Gatto P."/>
            <person name="Oyzerski R."/>
            <person name="Moretto M."/>
            <person name="Gutin N."/>
            <person name="Stefanini M."/>
            <person name="Chen Y."/>
            <person name="Segala C."/>
            <person name="Davenport C."/>
            <person name="Dematte L."/>
            <person name="Mraz A."/>
            <person name="Battilana J."/>
            <person name="Stormo K."/>
            <person name="Costa F."/>
            <person name="Tao Q."/>
            <person name="Si-Ammour A."/>
            <person name="Harkins T."/>
            <person name="Lackey A."/>
            <person name="Perbost C."/>
            <person name="Taillon B."/>
            <person name="Stella A."/>
            <person name="Solovyev V."/>
            <person name="Fawcett J.A."/>
            <person name="Sterck L."/>
            <person name="Vandepoele K."/>
            <person name="Grando S.M."/>
            <person name="Toppo S."/>
            <person name="Moser C."/>
            <person name="Lanchbury J."/>
            <person name="Bogden R."/>
            <person name="Skolnick M."/>
            <person name="Sgaramella V."/>
            <person name="Bhatnagar S.K."/>
            <person name="Fontana P."/>
            <person name="Gutin A."/>
            <person name="Van de Peer Y."/>
            <person name="Salamini F."/>
            <person name="Viola R."/>
        </authorList>
    </citation>
    <scope>NUCLEOTIDE SEQUENCE</scope>
</reference>
<keyword evidence="2" id="KW-0812">Transmembrane</keyword>
<dbReference type="InterPro" id="IPR036770">
    <property type="entry name" value="Ankyrin_rpt-contain_sf"/>
</dbReference>
<dbReference type="InterPro" id="IPR027417">
    <property type="entry name" value="P-loop_NTPase"/>
</dbReference>
<evidence type="ECO:0000259" key="4">
    <source>
        <dbReference type="Pfam" id="PF23569"/>
    </source>
</evidence>
<dbReference type="Pfam" id="PF23569">
    <property type="entry name" value="NBD_SMAX1"/>
    <property type="match status" value="1"/>
</dbReference>
<dbReference type="Gene3D" id="1.25.40.20">
    <property type="entry name" value="Ankyrin repeat-containing domain"/>
    <property type="match status" value="1"/>
</dbReference>
<accession>A5BH48</accession>
<dbReference type="InterPro" id="IPR058680">
    <property type="entry name" value="NBD_SMAX1-like"/>
</dbReference>
<feature type="domain" description="SMAX1-like nucleotide binding" evidence="4">
    <location>
        <begin position="59"/>
        <end position="240"/>
    </location>
</feature>
<name>A5BH48_VITVI</name>
<sequence>MNSPPTPNVSPSPIGLGGFRGPCAPTPTPTRNLYLNPRLQQQGNAATAAAAANQSGHQRAEKVKRVVDILLRTKKRNPVLVGESEPEAVMKELLRRIEKRDFGDGPLKNVEVISLHRELSLNNSDRTQIPTKLKELGRLVEARIGGGSIILDLGDLKWLVEQPVNLGVAGSGTVGQQVVSEAGRAAVAEMGKLLAMFGEGSNGRLWLIGTATCETYLRFQVYHPSMENDWDLQAVPIAARTPVPGLFSRFGTNGILSSSVESLTPMKNFPTAITALPRRVSENMDPAQKMSCCPQCMENYEQELGKLEGQEFEKSSSEVKSEVSRSSLPQWLKNAKALDGDVKTTDQSQTKDQELIWKQKPQDLLKKWNDTCLHLHPNFHQHNLNSERITPTALSMSGLYNATLLGRQAFQPKLQPTRNLGETLQLNSNLVANQPCEQAVTPPGSPVRTDLVLGRTKINETTTEKIHKEHVIDFFQCISSESLNKFHELQNDKLSPLDADSVKKLLKGLAEKVSWQQDAAQMKIDRKETPLLTAAKNGIKEIVESILEHFPVAIHDTNSEKKNVLLLAVENRQPSLYDLLKQKYNNESVFHAVDIEGNNMLHLAANYNNSMNPWIIRGAALQMKWEIKWYEHVKSSMPPYLMLYNNAGKTAVEVFTNTHEELVEQGGKWLYKTSTSCSVVAALIASVAFTTTANVPGGVEKGKPVHGKELAFQVFSISSLISLCCSVTSLVIFLGILTSRYRENEFKTALPTKLLGGLSLLLISIAAILVSFCAGHFFIVDDQFRSVAVPIYAVTCLPAAAIFALGHLPLYMDLICAILTKKSESRRSSGGAREKCGSTKLHEKTIGKWSEKVFREAVRNWSKEPSDVSTTPGLISVSFEGDYCGGNGLWFVKAGASEDEKQDFVSSVATRSHVYAIHMHGYFGVHVASSCLFPTLVFSVPGSLHTTRPDPNTLRRRYF</sequence>
<dbReference type="SUPFAM" id="SSF48403">
    <property type="entry name" value="Ankyrin repeat"/>
    <property type="match status" value="1"/>
</dbReference>
<dbReference type="Gene3D" id="3.40.50.300">
    <property type="entry name" value="P-loop containing nucleotide triphosphate hydrolases"/>
    <property type="match status" value="1"/>
</dbReference>
<proteinExistence type="predicted"/>
<keyword evidence="2" id="KW-1133">Transmembrane helix</keyword>
<dbReference type="FunFam" id="1.25.40.20:FF:000676">
    <property type="entry name" value="Uncharacterized protein"/>
    <property type="match status" value="1"/>
</dbReference>
<dbReference type="ExpressionAtlas" id="A5BH48">
    <property type="expression patterns" value="baseline and differential"/>
</dbReference>
<organism evidence="5">
    <name type="scientific">Vitis vinifera</name>
    <name type="common">Grape</name>
    <dbReference type="NCBI Taxonomy" id="29760"/>
    <lineage>
        <taxon>Eukaryota</taxon>
        <taxon>Viridiplantae</taxon>
        <taxon>Streptophyta</taxon>
        <taxon>Embryophyta</taxon>
        <taxon>Tracheophyta</taxon>
        <taxon>Spermatophyta</taxon>
        <taxon>Magnoliopsida</taxon>
        <taxon>eudicotyledons</taxon>
        <taxon>Gunneridae</taxon>
        <taxon>Pentapetalae</taxon>
        <taxon>rosids</taxon>
        <taxon>Vitales</taxon>
        <taxon>Vitaceae</taxon>
        <taxon>Viteae</taxon>
        <taxon>Vitis</taxon>
    </lineage>
</organism>
<dbReference type="PANTHER" id="PTHR24177">
    <property type="entry name" value="CASKIN"/>
    <property type="match status" value="1"/>
</dbReference>
<evidence type="ECO:0000256" key="2">
    <source>
        <dbReference type="SAM" id="Phobius"/>
    </source>
</evidence>
<keyword evidence="2" id="KW-0472">Membrane</keyword>